<feature type="transmembrane region" description="Helical" evidence="1">
    <location>
        <begin position="7"/>
        <end position="26"/>
    </location>
</feature>
<gene>
    <name evidence="3" type="ORF">A2442_03620</name>
</gene>
<evidence type="ECO:0000256" key="1">
    <source>
        <dbReference type="SAM" id="Phobius"/>
    </source>
</evidence>
<dbReference type="CDD" id="cd07731">
    <property type="entry name" value="ComA-like_MBL-fold"/>
    <property type="match status" value="1"/>
</dbReference>
<evidence type="ECO:0000259" key="2">
    <source>
        <dbReference type="SMART" id="SM00849"/>
    </source>
</evidence>
<evidence type="ECO:0000313" key="4">
    <source>
        <dbReference type="Proteomes" id="UP000179003"/>
    </source>
</evidence>
<dbReference type="AlphaFoldDB" id="A0A1F5EK94"/>
<dbReference type="Proteomes" id="UP000179003">
    <property type="component" value="Unassembled WGS sequence"/>
</dbReference>
<evidence type="ECO:0000313" key="3">
    <source>
        <dbReference type="EMBL" id="OGD67634.1"/>
    </source>
</evidence>
<dbReference type="InterPro" id="IPR052159">
    <property type="entry name" value="Competence_DNA_uptake"/>
</dbReference>
<feature type="domain" description="Metallo-beta-lactamase" evidence="2">
    <location>
        <begin position="43"/>
        <end position="248"/>
    </location>
</feature>
<organism evidence="3 4">
    <name type="scientific">Candidatus Campbellbacteria bacterium RIFOXYC2_FULL_35_25</name>
    <dbReference type="NCBI Taxonomy" id="1797582"/>
    <lineage>
        <taxon>Bacteria</taxon>
        <taxon>Candidatus Campbelliibacteriota</taxon>
    </lineage>
</organism>
<dbReference type="PANTHER" id="PTHR30619">
    <property type="entry name" value="DNA INTERNALIZATION/COMPETENCE PROTEIN COMEC/REC2"/>
    <property type="match status" value="1"/>
</dbReference>
<dbReference type="EMBL" id="MFAE01000002">
    <property type="protein sequence ID" value="OGD67634.1"/>
    <property type="molecule type" value="Genomic_DNA"/>
</dbReference>
<dbReference type="SMART" id="SM00849">
    <property type="entry name" value="Lactamase_B"/>
    <property type="match status" value="1"/>
</dbReference>
<dbReference type="InterPro" id="IPR001279">
    <property type="entry name" value="Metallo-B-lactamas"/>
</dbReference>
<dbReference type="PANTHER" id="PTHR30619:SF1">
    <property type="entry name" value="RECOMBINATION PROTEIN 2"/>
    <property type="match status" value="1"/>
</dbReference>
<keyword evidence="1" id="KW-0812">Transmembrane</keyword>
<reference evidence="3 4" key="1">
    <citation type="journal article" date="2016" name="Nat. Commun.">
        <title>Thousands of microbial genomes shed light on interconnected biogeochemical processes in an aquifer system.</title>
        <authorList>
            <person name="Anantharaman K."/>
            <person name="Brown C.T."/>
            <person name="Hug L.A."/>
            <person name="Sharon I."/>
            <person name="Castelle C.J."/>
            <person name="Probst A.J."/>
            <person name="Thomas B.C."/>
            <person name="Singh A."/>
            <person name="Wilkins M.J."/>
            <person name="Karaoz U."/>
            <person name="Brodie E.L."/>
            <person name="Williams K.H."/>
            <person name="Hubbard S.S."/>
            <person name="Banfield J.F."/>
        </authorList>
    </citation>
    <scope>NUCLEOTIDE SEQUENCE [LARGE SCALE GENOMIC DNA]</scope>
</reference>
<keyword evidence="1" id="KW-1133">Transmembrane helix</keyword>
<proteinExistence type="predicted"/>
<comment type="caution">
    <text evidence="3">The sequence shown here is derived from an EMBL/GenBank/DDBJ whole genome shotgun (WGS) entry which is preliminary data.</text>
</comment>
<name>A0A1F5EK94_9BACT</name>
<dbReference type="SUPFAM" id="SSF56281">
    <property type="entry name" value="Metallo-hydrolase/oxidoreductase"/>
    <property type="match status" value="1"/>
</dbReference>
<keyword evidence="1" id="KW-0472">Membrane</keyword>
<dbReference type="STRING" id="1797582.A2442_03620"/>
<sequence>MKFQKNFKLYILGLFLCFNFLIWYGVLAEERKELIVAFLDVGQGDAIFIEAPSGKQVLIDGGQNRQFISKLSEVMPFYDRSIDMVVLTHPDEDHVGGLPSVLENYTVDFVLEPGVNSDNATYIKFEDLIKEKGIEKVLARQGMSICLDNLPGTKSLSDCGVLLEVLFPNQDASEFDTNLASVVLKLTNGDNSFLFTGDSPKSIEKYLVDVLGDNLDVDVLKLGHHGSKTSNSDLFLGFTSPEYAIASVGLNNSYGHPHKEVLDLLEKFGVNLLRTDEEGTIIFKSDGVSDLKVGSL</sequence>
<protein>
    <recommendedName>
        <fullName evidence="2">Metallo-beta-lactamase domain-containing protein</fullName>
    </recommendedName>
</protein>
<dbReference type="InterPro" id="IPR035681">
    <property type="entry name" value="ComA-like_MBL"/>
</dbReference>
<accession>A0A1F5EK94</accession>
<dbReference type="InterPro" id="IPR036866">
    <property type="entry name" value="RibonucZ/Hydroxyglut_hydro"/>
</dbReference>
<dbReference type="Pfam" id="PF00753">
    <property type="entry name" value="Lactamase_B"/>
    <property type="match status" value="1"/>
</dbReference>
<dbReference type="Gene3D" id="3.60.15.10">
    <property type="entry name" value="Ribonuclease Z/Hydroxyacylglutathione hydrolase-like"/>
    <property type="match status" value="1"/>
</dbReference>